<dbReference type="PANTHER" id="PTHR28152">
    <property type="entry name" value="HYDROXYACYL-THIOESTER DEHYDRATASE TYPE 2, MITOCHONDRIAL"/>
    <property type="match status" value="1"/>
</dbReference>
<feature type="compositionally biased region" description="Acidic residues" evidence="1">
    <location>
        <begin position="193"/>
        <end position="205"/>
    </location>
</feature>
<sequence>MATSSAVPQVSGEESLEVNTTVAFLGPSNSYSHQATKNAFPESKWQLEPTVTIKEVFDRVQSGPTPFGVVPFENSTHGTVTFTLDCLADRAGAYADIVVCDEVYLDAFGQTGAFLRAHLAHAETIEVSSTSRAAELAAADATGASAAVASEWAGKGFGLDVLGRWVEDREDNTTRFFVLRRRKTAGGEKGEGEGEGEGQGEEGDGEGGAYGGQKYKTTAINPLRHHVAPYSSPSTTTPFNPDTFLQSARQKFASQPPTLIPDVLSPTHSHLLTLSLADHVPALFPADQLSKTLPSPSLSFSSSSTHPQKQEQDDDDDGDLSLPQGHHLVYFPLQLPPSKLMPDGTDPAHWPGAPFVRRMWAGGEVVFRDGWERDMRMDGRGVVCEESVGEPVMKEGKGEGEEKVFVEVKRLYGVGDGRRGFASPKGPVVEEVRRLVFMRSREGGVVKGVERGGFVRAPATPEFTFTLKPDATLLFHFSALTYNAHSIHLDSDYCRNREGYKGLLVHGPLSLVLMLSALRASLRKVLALTPSGSKGAAGEGHAKPYVKSLNYRNLAPLYVGEEMKVCVRRGKAEGDELGWDVWIEGPEGGLAVKGRAVTTGVAQTA</sequence>
<dbReference type="Proteomes" id="UP001197093">
    <property type="component" value="Unassembled WGS sequence"/>
</dbReference>
<dbReference type="EMBL" id="JAHCVI010000001">
    <property type="protein sequence ID" value="KAG7290930.1"/>
    <property type="molecule type" value="Genomic_DNA"/>
</dbReference>
<dbReference type="GO" id="GO:0004664">
    <property type="term" value="F:prephenate dehydratase activity"/>
    <property type="evidence" value="ECO:0007669"/>
    <property type="project" value="InterPro"/>
</dbReference>
<dbReference type="CDD" id="cd13532">
    <property type="entry name" value="PBP2_PDT_like"/>
    <property type="match status" value="1"/>
</dbReference>
<name>A0AAD4F1E3_9PEZI</name>
<dbReference type="GO" id="GO:0005739">
    <property type="term" value="C:mitochondrion"/>
    <property type="evidence" value="ECO:0007669"/>
    <property type="project" value="TreeGrafter"/>
</dbReference>
<dbReference type="InterPro" id="IPR052741">
    <property type="entry name" value="Mitochondrial_HTD2"/>
</dbReference>
<reference evidence="3" key="1">
    <citation type="submission" date="2023-02" db="EMBL/GenBank/DDBJ databases">
        <authorList>
            <person name="Palmer J.M."/>
        </authorList>
    </citation>
    <scope>NUCLEOTIDE SEQUENCE</scope>
    <source>
        <strain evidence="3">FW57</strain>
    </source>
</reference>
<dbReference type="GO" id="GO:0019171">
    <property type="term" value="F:(3R)-hydroxyacyl-[acyl-carrier-protein] dehydratase activity"/>
    <property type="evidence" value="ECO:0007669"/>
    <property type="project" value="TreeGrafter"/>
</dbReference>
<dbReference type="AlphaFoldDB" id="A0AAD4F1E3"/>
<evidence type="ECO:0000313" key="4">
    <source>
        <dbReference type="Proteomes" id="UP001197093"/>
    </source>
</evidence>
<dbReference type="PROSITE" id="PS51171">
    <property type="entry name" value="PREPHENATE_DEHYDR_3"/>
    <property type="match status" value="1"/>
</dbReference>
<organism evidence="3 4">
    <name type="scientific">Staphylotrichum longicolle</name>
    <dbReference type="NCBI Taxonomy" id="669026"/>
    <lineage>
        <taxon>Eukaryota</taxon>
        <taxon>Fungi</taxon>
        <taxon>Dikarya</taxon>
        <taxon>Ascomycota</taxon>
        <taxon>Pezizomycotina</taxon>
        <taxon>Sordariomycetes</taxon>
        <taxon>Sordariomycetidae</taxon>
        <taxon>Sordariales</taxon>
        <taxon>Chaetomiaceae</taxon>
        <taxon>Staphylotrichum</taxon>
    </lineage>
</organism>
<dbReference type="PANTHER" id="PTHR28152:SF1">
    <property type="entry name" value="HYDROXYACYL-THIOESTER DEHYDRATASE TYPE 2, MITOCHONDRIAL"/>
    <property type="match status" value="1"/>
</dbReference>
<protein>
    <recommendedName>
        <fullName evidence="2">Prephenate dehydratase domain-containing protein</fullName>
    </recommendedName>
</protein>
<dbReference type="SUPFAM" id="SSF53850">
    <property type="entry name" value="Periplasmic binding protein-like II"/>
    <property type="match status" value="1"/>
</dbReference>
<feature type="region of interest" description="Disordered" evidence="1">
    <location>
        <begin position="294"/>
        <end position="323"/>
    </location>
</feature>
<keyword evidence="4" id="KW-1185">Reference proteome</keyword>
<gene>
    <name evidence="3" type="ORF">NEMBOFW57_000935</name>
</gene>
<feature type="region of interest" description="Disordered" evidence="1">
    <location>
        <begin position="185"/>
        <end position="214"/>
    </location>
</feature>
<accession>A0AAD4F1E3</accession>
<feature type="compositionally biased region" description="Low complexity" evidence="1">
    <location>
        <begin position="294"/>
        <end position="305"/>
    </location>
</feature>
<feature type="domain" description="Prephenate dehydratase" evidence="2">
    <location>
        <begin position="21"/>
        <end position="181"/>
    </location>
</feature>
<evidence type="ECO:0000313" key="3">
    <source>
        <dbReference type="EMBL" id="KAG7290930.1"/>
    </source>
</evidence>
<comment type="caution">
    <text evidence="3">The sequence shown here is derived from an EMBL/GenBank/DDBJ whole genome shotgun (WGS) entry which is preliminary data.</text>
</comment>
<proteinExistence type="predicted"/>
<dbReference type="InterPro" id="IPR029069">
    <property type="entry name" value="HotDog_dom_sf"/>
</dbReference>
<evidence type="ECO:0000256" key="1">
    <source>
        <dbReference type="SAM" id="MobiDB-lite"/>
    </source>
</evidence>
<dbReference type="Gene3D" id="3.10.129.10">
    <property type="entry name" value="Hotdog Thioesterase"/>
    <property type="match status" value="1"/>
</dbReference>
<evidence type="ECO:0000259" key="2">
    <source>
        <dbReference type="PROSITE" id="PS51171"/>
    </source>
</evidence>
<dbReference type="Pfam" id="PF00800">
    <property type="entry name" value="PDT"/>
    <property type="match status" value="2"/>
</dbReference>
<dbReference type="InterPro" id="IPR001086">
    <property type="entry name" value="Preph_deHydtase"/>
</dbReference>
<dbReference type="Gene3D" id="3.40.190.10">
    <property type="entry name" value="Periplasmic binding protein-like II"/>
    <property type="match status" value="2"/>
</dbReference>
<dbReference type="SUPFAM" id="SSF54637">
    <property type="entry name" value="Thioesterase/thiol ester dehydrase-isomerase"/>
    <property type="match status" value="1"/>
</dbReference>
<dbReference type="GO" id="GO:0009094">
    <property type="term" value="P:L-phenylalanine biosynthetic process"/>
    <property type="evidence" value="ECO:0007669"/>
    <property type="project" value="InterPro"/>
</dbReference>